<dbReference type="InParanoid" id="B8MI53"/>
<dbReference type="STRING" id="441959.B8MI53"/>
<dbReference type="EMBL" id="EQ962656">
    <property type="protein sequence ID" value="EED17215.1"/>
    <property type="molecule type" value="Genomic_DNA"/>
</dbReference>
<evidence type="ECO:0000256" key="1">
    <source>
        <dbReference type="SAM" id="MobiDB-lite"/>
    </source>
</evidence>
<dbReference type="PhylomeDB" id="B8MI53"/>
<keyword evidence="3" id="KW-1185">Reference proteome</keyword>
<accession>B8MI53</accession>
<dbReference type="VEuPathDB" id="FungiDB:TSTA_022690"/>
<dbReference type="HOGENOM" id="CLU_2514171_0_0_1"/>
<dbReference type="AlphaFoldDB" id="B8MI53"/>
<evidence type="ECO:0000313" key="2">
    <source>
        <dbReference type="EMBL" id="EED17215.1"/>
    </source>
</evidence>
<name>B8MI53_TALSN</name>
<dbReference type="RefSeq" id="XP_002484449.1">
    <property type="nucleotide sequence ID" value="XM_002484404.1"/>
</dbReference>
<dbReference type="GeneID" id="8107106"/>
<proteinExistence type="predicted"/>
<dbReference type="OMA" id="CQHWMEY"/>
<dbReference type="Proteomes" id="UP000001745">
    <property type="component" value="Unassembled WGS sequence"/>
</dbReference>
<sequence>MAHSLNEQYIADTVGNERASADTTARDRLESVATTVQPPGRSPNPFDPSAPNCQDWLQDYVRRLVEEGFIGSSASSVVQTAPRVI</sequence>
<protein>
    <submittedName>
        <fullName evidence="2">Uncharacterized protein</fullName>
    </submittedName>
</protein>
<dbReference type="Pfam" id="PF20174">
    <property type="entry name" value="DUF6540"/>
    <property type="match status" value="1"/>
</dbReference>
<evidence type="ECO:0000313" key="3">
    <source>
        <dbReference type="Proteomes" id="UP000001745"/>
    </source>
</evidence>
<reference evidence="3" key="1">
    <citation type="journal article" date="2015" name="Genome Announc.">
        <title>Genome sequence of the AIDS-associated pathogen Penicillium marneffei (ATCC18224) and its near taxonomic relative Talaromyces stipitatus (ATCC10500).</title>
        <authorList>
            <person name="Nierman W.C."/>
            <person name="Fedorova-Abrams N.D."/>
            <person name="Andrianopoulos A."/>
        </authorList>
    </citation>
    <scope>NUCLEOTIDE SEQUENCE [LARGE SCALE GENOMIC DNA]</scope>
    <source>
        <strain evidence="3">ATCC 10500 / CBS 375.48 / QM 6759 / NRRL 1006</strain>
    </source>
</reference>
<dbReference type="OrthoDB" id="2999773at2759"/>
<organism evidence="2 3">
    <name type="scientific">Talaromyces stipitatus (strain ATCC 10500 / CBS 375.48 / QM 6759 / NRRL 1006)</name>
    <name type="common">Penicillium stipitatum</name>
    <dbReference type="NCBI Taxonomy" id="441959"/>
    <lineage>
        <taxon>Eukaryota</taxon>
        <taxon>Fungi</taxon>
        <taxon>Dikarya</taxon>
        <taxon>Ascomycota</taxon>
        <taxon>Pezizomycotina</taxon>
        <taxon>Eurotiomycetes</taxon>
        <taxon>Eurotiomycetidae</taxon>
        <taxon>Eurotiales</taxon>
        <taxon>Trichocomaceae</taxon>
        <taxon>Talaromyces</taxon>
        <taxon>Talaromyces sect. Talaromyces</taxon>
    </lineage>
</organism>
<dbReference type="eggNOG" id="ENOG502SEUF">
    <property type="taxonomic scope" value="Eukaryota"/>
</dbReference>
<feature type="region of interest" description="Disordered" evidence="1">
    <location>
        <begin position="1"/>
        <end position="25"/>
    </location>
</feature>
<gene>
    <name evidence="2" type="ORF">TSTA_022690</name>
</gene>
<dbReference type="InterPro" id="IPR046670">
    <property type="entry name" value="DUF6540"/>
</dbReference>